<reference evidence="1 2" key="1">
    <citation type="submission" date="2021-06" db="EMBL/GenBank/DDBJ databases">
        <title>Caerostris darwini draft genome.</title>
        <authorList>
            <person name="Kono N."/>
            <person name="Arakawa K."/>
        </authorList>
    </citation>
    <scope>NUCLEOTIDE SEQUENCE [LARGE SCALE GENOMIC DNA]</scope>
</reference>
<evidence type="ECO:0008006" key="3">
    <source>
        <dbReference type="Google" id="ProtNLM"/>
    </source>
</evidence>
<comment type="caution">
    <text evidence="1">The sequence shown here is derived from an EMBL/GenBank/DDBJ whole genome shotgun (WGS) entry which is preliminary data.</text>
</comment>
<dbReference type="Proteomes" id="UP001054837">
    <property type="component" value="Unassembled WGS sequence"/>
</dbReference>
<name>A0AAV4T5K4_9ARAC</name>
<organism evidence="1 2">
    <name type="scientific">Caerostris darwini</name>
    <dbReference type="NCBI Taxonomy" id="1538125"/>
    <lineage>
        <taxon>Eukaryota</taxon>
        <taxon>Metazoa</taxon>
        <taxon>Ecdysozoa</taxon>
        <taxon>Arthropoda</taxon>
        <taxon>Chelicerata</taxon>
        <taxon>Arachnida</taxon>
        <taxon>Araneae</taxon>
        <taxon>Araneomorphae</taxon>
        <taxon>Entelegynae</taxon>
        <taxon>Araneoidea</taxon>
        <taxon>Araneidae</taxon>
        <taxon>Caerostris</taxon>
    </lineage>
</organism>
<dbReference type="AlphaFoldDB" id="A0AAV4T5K4"/>
<proteinExistence type="predicted"/>
<evidence type="ECO:0000313" key="2">
    <source>
        <dbReference type="Proteomes" id="UP001054837"/>
    </source>
</evidence>
<gene>
    <name evidence="1" type="ORF">CDAR_168451</name>
</gene>
<protein>
    <recommendedName>
        <fullName evidence="3">HTH CENPB-type domain-containing protein</fullName>
    </recommendedName>
</protein>
<sequence length="84" mass="10076">MTGSYWIERFKSCVTSRHHTVDDRKLLDRKSRILSYTSRHHVNQITYVLCTNAMMSSRNNDERRRRIFPTDVPIVDILVGFYRN</sequence>
<keyword evidence="2" id="KW-1185">Reference proteome</keyword>
<dbReference type="EMBL" id="BPLQ01009022">
    <property type="protein sequence ID" value="GIY40979.1"/>
    <property type="molecule type" value="Genomic_DNA"/>
</dbReference>
<accession>A0AAV4T5K4</accession>
<evidence type="ECO:0000313" key="1">
    <source>
        <dbReference type="EMBL" id="GIY40979.1"/>
    </source>
</evidence>